<dbReference type="GO" id="GO:0044718">
    <property type="term" value="P:siderophore transmembrane transport"/>
    <property type="evidence" value="ECO:0007669"/>
    <property type="project" value="TreeGrafter"/>
</dbReference>
<dbReference type="PANTHER" id="PTHR30069:SF29">
    <property type="entry name" value="HEMOGLOBIN AND HEMOGLOBIN-HAPTOGLOBIN-BINDING PROTEIN 1-RELATED"/>
    <property type="match status" value="1"/>
</dbReference>
<dbReference type="Pfam" id="PF07715">
    <property type="entry name" value="Plug"/>
    <property type="match status" value="1"/>
</dbReference>
<dbReference type="GO" id="GO:0009279">
    <property type="term" value="C:cell outer membrane"/>
    <property type="evidence" value="ECO:0007669"/>
    <property type="project" value="UniProtKB-SubCell"/>
</dbReference>
<evidence type="ECO:0000313" key="15">
    <source>
        <dbReference type="Proteomes" id="UP000306229"/>
    </source>
</evidence>
<organism evidence="14 15">
    <name type="scientific">Aureibaculum algae</name>
    <dbReference type="NCBI Taxonomy" id="2584122"/>
    <lineage>
        <taxon>Bacteria</taxon>
        <taxon>Pseudomonadati</taxon>
        <taxon>Bacteroidota</taxon>
        <taxon>Flavobacteriia</taxon>
        <taxon>Flavobacteriales</taxon>
        <taxon>Flavobacteriaceae</taxon>
        <taxon>Aureibaculum</taxon>
    </lineage>
</organism>
<keyword evidence="4 10" id="KW-0812">Transmembrane</keyword>
<evidence type="ECO:0000256" key="9">
    <source>
        <dbReference type="ARBA" id="ARBA00023237"/>
    </source>
</evidence>
<evidence type="ECO:0000256" key="7">
    <source>
        <dbReference type="ARBA" id="ARBA00023136"/>
    </source>
</evidence>
<dbReference type="InterPro" id="IPR000531">
    <property type="entry name" value="Beta-barrel_TonB"/>
</dbReference>
<dbReference type="SUPFAM" id="SSF56935">
    <property type="entry name" value="Porins"/>
    <property type="match status" value="1"/>
</dbReference>
<keyword evidence="6 11" id="KW-0798">TonB box</keyword>
<dbReference type="RefSeq" id="WP_138948751.1">
    <property type="nucleotide sequence ID" value="NZ_CP040749.1"/>
</dbReference>
<comment type="similarity">
    <text evidence="10 11">Belongs to the TonB-dependent receptor family.</text>
</comment>
<evidence type="ECO:0000259" key="12">
    <source>
        <dbReference type="Pfam" id="PF00593"/>
    </source>
</evidence>
<protein>
    <submittedName>
        <fullName evidence="14">TonB-dependent receptor</fullName>
    </submittedName>
</protein>
<dbReference type="SUPFAM" id="SSF49464">
    <property type="entry name" value="Carboxypeptidase regulatory domain-like"/>
    <property type="match status" value="1"/>
</dbReference>
<evidence type="ECO:0000256" key="10">
    <source>
        <dbReference type="PROSITE-ProRule" id="PRU01360"/>
    </source>
</evidence>
<gene>
    <name evidence="14" type="ORF">FF125_05020</name>
</gene>
<dbReference type="InterPro" id="IPR037066">
    <property type="entry name" value="Plug_dom_sf"/>
</dbReference>
<feature type="domain" description="TonB-dependent receptor plug" evidence="13">
    <location>
        <begin position="122"/>
        <end position="221"/>
    </location>
</feature>
<dbReference type="Gene3D" id="2.170.130.10">
    <property type="entry name" value="TonB-dependent receptor, plug domain"/>
    <property type="match status" value="1"/>
</dbReference>
<comment type="subcellular location">
    <subcellularLocation>
        <location evidence="1 10">Cell outer membrane</location>
        <topology evidence="1 10">Multi-pass membrane protein</topology>
    </subcellularLocation>
</comment>
<keyword evidence="7 10" id="KW-0472">Membrane</keyword>
<keyword evidence="5" id="KW-0732">Signal</keyword>
<dbReference type="GO" id="GO:0015344">
    <property type="term" value="F:siderophore uptake transmembrane transporter activity"/>
    <property type="evidence" value="ECO:0007669"/>
    <property type="project" value="TreeGrafter"/>
</dbReference>
<dbReference type="InterPro" id="IPR012910">
    <property type="entry name" value="Plug_dom"/>
</dbReference>
<dbReference type="Pfam" id="PF00593">
    <property type="entry name" value="TonB_dep_Rec_b-barrel"/>
    <property type="match status" value="1"/>
</dbReference>
<dbReference type="InterPro" id="IPR039426">
    <property type="entry name" value="TonB-dep_rcpt-like"/>
</dbReference>
<evidence type="ECO:0000313" key="14">
    <source>
        <dbReference type="EMBL" id="QCX37828.1"/>
    </source>
</evidence>
<evidence type="ECO:0000256" key="4">
    <source>
        <dbReference type="ARBA" id="ARBA00022692"/>
    </source>
</evidence>
<sequence length="747" mass="84661">MKIILKIVFILIPIMLQSQTTIKGMAMIKNSQGKTEGLPGATIYWLDTEIGTTTNDKGWFTLKYKPEYTKLVFSFVGYKTDTITVKELKEIHHFMIEENGLDEIVIQAEKENTSVSYLQSANIVTINEGELLKAACCNLSESFETNPSIDVNFSDALTGTKQIRMLGLTSPYILIAQENIPSVRGASQAYGLTFTPGTWIESIQITKGAGSVVNGYESIAGQINTELRKPLNDDKLFVNAYGSLDGRLELNTHFSQKVSNKWNTSLFVHGNLRDKKMDVNDDNFLDSPLANQINVMNRWQYTDAVNGFVSFINFRYLKDDKQTGEVDFNPDTHKLTTIKYGSEINTERFDASAKLGYVFPETPYNSMGFQVAYSQHQQDSYFGLNQYDINHKSVYSNLLFSSILGSTLHKYKTGISFTHDSYDEYVNASDFGRTENSVGGFFEYSYDNLDDFSLIAGLRLDFHNLLGTFITPRLHIRYAPWEKGVLRASVGRGKRSANIFAENQQLFGSSRVMSILNSNGKIYDLNPEIAWNYGVSFLQGFNLLDKKGTITVDYYSTQFQNQVVVDVDESPQEALFYNLDGNSHANNLQIEFNYELAKHLNLRLAYKYYDVKTDYLKGSLESPLQAKNRFFANIGYETNLNAKGGNWRFDYTFNWIGQQRLPYTASNPVQYQLAENSPSYSLMNAQIAKVFSKNFEVYVGGENLANYKQENPILASENPFGAYFDSSIIYAPISRGMYYAGLRYTLN</sequence>
<keyword evidence="2 10" id="KW-0813">Transport</keyword>
<dbReference type="Pfam" id="PF13715">
    <property type="entry name" value="CarbopepD_reg_2"/>
    <property type="match status" value="1"/>
</dbReference>
<reference evidence="14 15" key="1">
    <citation type="submission" date="2019-05" db="EMBL/GenBank/DDBJ databases">
        <title>Algicella ahnfeltiae gen. nov., sp. nov., a novel marine bacterium of the family Flavobacteriaceae isolated from a red alga.</title>
        <authorList>
            <person name="Nedashkovskaya O.I."/>
            <person name="Kukhlevskiy A.D."/>
            <person name="Kim S.-G."/>
            <person name="Zhukova N.V."/>
            <person name="Mikhailov V.V."/>
        </authorList>
    </citation>
    <scope>NUCLEOTIDE SEQUENCE [LARGE SCALE GENOMIC DNA]</scope>
    <source>
        <strain evidence="14 15">10Alg115</strain>
    </source>
</reference>
<dbReference type="KEGG" id="fbe:FF125_05020"/>
<name>A0A5B7TNA0_9FLAO</name>
<dbReference type="OrthoDB" id="1109239at2"/>
<keyword evidence="9 10" id="KW-0998">Cell outer membrane</keyword>
<dbReference type="Proteomes" id="UP000306229">
    <property type="component" value="Chromosome"/>
</dbReference>
<dbReference type="InterPro" id="IPR008969">
    <property type="entry name" value="CarboxyPept-like_regulatory"/>
</dbReference>
<evidence type="ECO:0000256" key="11">
    <source>
        <dbReference type="RuleBase" id="RU003357"/>
    </source>
</evidence>
<dbReference type="PANTHER" id="PTHR30069">
    <property type="entry name" value="TONB-DEPENDENT OUTER MEMBRANE RECEPTOR"/>
    <property type="match status" value="1"/>
</dbReference>
<evidence type="ECO:0000256" key="6">
    <source>
        <dbReference type="ARBA" id="ARBA00023077"/>
    </source>
</evidence>
<proteinExistence type="inferred from homology"/>
<keyword evidence="3 10" id="KW-1134">Transmembrane beta strand</keyword>
<dbReference type="PROSITE" id="PS52016">
    <property type="entry name" value="TONB_DEPENDENT_REC_3"/>
    <property type="match status" value="1"/>
</dbReference>
<evidence type="ECO:0000256" key="2">
    <source>
        <dbReference type="ARBA" id="ARBA00022448"/>
    </source>
</evidence>
<evidence type="ECO:0000259" key="13">
    <source>
        <dbReference type="Pfam" id="PF07715"/>
    </source>
</evidence>
<evidence type="ECO:0000256" key="8">
    <source>
        <dbReference type="ARBA" id="ARBA00023170"/>
    </source>
</evidence>
<keyword evidence="8 14" id="KW-0675">Receptor</keyword>
<dbReference type="AlphaFoldDB" id="A0A5B7TNA0"/>
<evidence type="ECO:0000256" key="5">
    <source>
        <dbReference type="ARBA" id="ARBA00022729"/>
    </source>
</evidence>
<accession>A0A5B7TNA0</accession>
<dbReference type="Gene3D" id="2.40.170.20">
    <property type="entry name" value="TonB-dependent receptor, beta-barrel domain"/>
    <property type="match status" value="1"/>
</dbReference>
<evidence type="ECO:0000256" key="1">
    <source>
        <dbReference type="ARBA" id="ARBA00004571"/>
    </source>
</evidence>
<dbReference type="EMBL" id="CP040749">
    <property type="protein sequence ID" value="QCX37828.1"/>
    <property type="molecule type" value="Genomic_DNA"/>
</dbReference>
<keyword evidence="15" id="KW-1185">Reference proteome</keyword>
<evidence type="ECO:0000256" key="3">
    <source>
        <dbReference type="ARBA" id="ARBA00022452"/>
    </source>
</evidence>
<dbReference type="InterPro" id="IPR036942">
    <property type="entry name" value="Beta-barrel_TonB_sf"/>
</dbReference>
<feature type="domain" description="TonB-dependent receptor-like beta-barrel" evidence="12">
    <location>
        <begin position="297"/>
        <end position="704"/>
    </location>
</feature>